<evidence type="ECO:0000313" key="4">
    <source>
        <dbReference type="Proteomes" id="UP001180020"/>
    </source>
</evidence>
<organism evidence="3 4">
    <name type="scientific">Acorus calamus</name>
    <name type="common">Sweet flag</name>
    <dbReference type="NCBI Taxonomy" id="4465"/>
    <lineage>
        <taxon>Eukaryota</taxon>
        <taxon>Viridiplantae</taxon>
        <taxon>Streptophyta</taxon>
        <taxon>Embryophyta</taxon>
        <taxon>Tracheophyta</taxon>
        <taxon>Spermatophyta</taxon>
        <taxon>Magnoliopsida</taxon>
        <taxon>Liliopsida</taxon>
        <taxon>Acoraceae</taxon>
        <taxon>Acorus</taxon>
    </lineage>
</organism>
<dbReference type="Pfam" id="PF13962">
    <property type="entry name" value="PGG"/>
    <property type="match status" value="1"/>
</dbReference>
<reference evidence="3" key="2">
    <citation type="submission" date="2023-06" db="EMBL/GenBank/DDBJ databases">
        <authorList>
            <person name="Ma L."/>
            <person name="Liu K.-W."/>
            <person name="Li Z."/>
            <person name="Hsiao Y.-Y."/>
            <person name="Qi Y."/>
            <person name="Fu T."/>
            <person name="Tang G."/>
            <person name="Zhang D."/>
            <person name="Sun W.-H."/>
            <person name="Liu D.-K."/>
            <person name="Li Y."/>
            <person name="Chen G.-Z."/>
            <person name="Liu X.-D."/>
            <person name="Liao X.-Y."/>
            <person name="Jiang Y.-T."/>
            <person name="Yu X."/>
            <person name="Hao Y."/>
            <person name="Huang J."/>
            <person name="Zhao X.-W."/>
            <person name="Ke S."/>
            <person name="Chen Y.-Y."/>
            <person name="Wu W.-L."/>
            <person name="Hsu J.-L."/>
            <person name="Lin Y.-F."/>
            <person name="Huang M.-D."/>
            <person name="Li C.-Y."/>
            <person name="Huang L."/>
            <person name="Wang Z.-W."/>
            <person name="Zhao X."/>
            <person name="Zhong W.-Y."/>
            <person name="Peng D.-H."/>
            <person name="Ahmad S."/>
            <person name="Lan S."/>
            <person name="Zhang J.-S."/>
            <person name="Tsai W.-C."/>
            <person name="Van De Peer Y."/>
            <person name="Liu Z.-J."/>
        </authorList>
    </citation>
    <scope>NUCLEOTIDE SEQUENCE</scope>
    <source>
        <strain evidence="3">CP</strain>
        <tissue evidence="3">Leaves</tissue>
    </source>
</reference>
<evidence type="ECO:0000313" key="3">
    <source>
        <dbReference type="EMBL" id="KAK1288562.1"/>
    </source>
</evidence>
<dbReference type="InterPro" id="IPR026961">
    <property type="entry name" value="PGG_dom"/>
</dbReference>
<keyword evidence="4" id="KW-1185">Reference proteome</keyword>
<feature type="domain" description="PGG" evidence="2">
    <location>
        <begin position="29"/>
        <end position="79"/>
    </location>
</feature>
<sequence>MNTLIRISMESGEAHREGPRPSLRGWRGWLNNDKTTMLVVLTLFAAALFQAEVSPPGGFWQDDDHGHVAGRPIMRDTNHRIYLLASTG</sequence>
<name>A0AAV9CKE9_ACOCL</name>
<proteinExistence type="predicted"/>
<comment type="caution">
    <text evidence="3">The sequence shown here is derived from an EMBL/GenBank/DDBJ whole genome shotgun (WGS) entry which is preliminary data.</text>
</comment>
<dbReference type="AlphaFoldDB" id="A0AAV9CKE9"/>
<gene>
    <name evidence="3" type="ORF">QJS10_CPB19g00276</name>
</gene>
<accession>A0AAV9CKE9</accession>
<dbReference type="Proteomes" id="UP001180020">
    <property type="component" value="Unassembled WGS sequence"/>
</dbReference>
<reference evidence="3" key="1">
    <citation type="journal article" date="2023" name="Nat. Commun.">
        <title>Diploid and tetraploid genomes of Acorus and the evolution of monocots.</title>
        <authorList>
            <person name="Ma L."/>
            <person name="Liu K.W."/>
            <person name="Li Z."/>
            <person name="Hsiao Y.Y."/>
            <person name="Qi Y."/>
            <person name="Fu T."/>
            <person name="Tang G.D."/>
            <person name="Zhang D."/>
            <person name="Sun W.H."/>
            <person name="Liu D.K."/>
            <person name="Li Y."/>
            <person name="Chen G.Z."/>
            <person name="Liu X.D."/>
            <person name="Liao X.Y."/>
            <person name="Jiang Y.T."/>
            <person name="Yu X."/>
            <person name="Hao Y."/>
            <person name="Huang J."/>
            <person name="Zhao X.W."/>
            <person name="Ke S."/>
            <person name="Chen Y.Y."/>
            <person name="Wu W.L."/>
            <person name="Hsu J.L."/>
            <person name="Lin Y.F."/>
            <person name="Huang M.D."/>
            <person name="Li C.Y."/>
            <person name="Huang L."/>
            <person name="Wang Z.W."/>
            <person name="Zhao X."/>
            <person name="Zhong W.Y."/>
            <person name="Peng D.H."/>
            <person name="Ahmad S."/>
            <person name="Lan S."/>
            <person name="Zhang J.S."/>
            <person name="Tsai W.C."/>
            <person name="Van de Peer Y."/>
            <person name="Liu Z.J."/>
        </authorList>
    </citation>
    <scope>NUCLEOTIDE SEQUENCE</scope>
    <source>
        <strain evidence="3">CP</strain>
    </source>
</reference>
<feature type="region of interest" description="Disordered" evidence="1">
    <location>
        <begin position="1"/>
        <end position="22"/>
    </location>
</feature>
<protein>
    <recommendedName>
        <fullName evidence="2">PGG domain-containing protein</fullName>
    </recommendedName>
</protein>
<evidence type="ECO:0000259" key="2">
    <source>
        <dbReference type="Pfam" id="PF13962"/>
    </source>
</evidence>
<evidence type="ECO:0000256" key="1">
    <source>
        <dbReference type="SAM" id="MobiDB-lite"/>
    </source>
</evidence>
<dbReference type="EMBL" id="JAUJYO010000019">
    <property type="protein sequence ID" value="KAK1288562.1"/>
    <property type="molecule type" value="Genomic_DNA"/>
</dbReference>